<dbReference type="Proteomes" id="UP000712281">
    <property type="component" value="Unassembled WGS sequence"/>
</dbReference>
<proteinExistence type="predicted"/>
<comment type="caution">
    <text evidence="2">The sequence shown here is derived from an EMBL/GenBank/DDBJ whole genome shotgun (WGS) entry which is preliminary data.</text>
</comment>
<organism evidence="2 3">
    <name type="scientific">Brassica cretica</name>
    <name type="common">Mustard</name>
    <dbReference type="NCBI Taxonomy" id="69181"/>
    <lineage>
        <taxon>Eukaryota</taxon>
        <taxon>Viridiplantae</taxon>
        <taxon>Streptophyta</taxon>
        <taxon>Embryophyta</taxon>
        <taxon>Tracheophyta</taxon>
        <taxon>Spermatophyta</taxon>
        <taxon>Magnoliopsida</taxon>
        <taxon>eudicotyledons</taxon>
        <taxon>Gunneridae</taxon>
        <taxon>Pentapetalae</taxon>
        <taxon>rosids</taxon>
        <taxon>malvids</taxon>
        <taxon>Brassicales</taxon>
        <taxon>Brassicaceae</taxon>
        <taxon>Brassiceae</taxon>
        <taxon>Brassica</taxon>
    </lineage>
</organism>
<evidence type="ECO:0000313" key="2">
    <source>
        <dbReference type="EMBL" id="KAF2618979.1"/>
    </source>
</evidence>
<dbReference type="EMBL" id="QGKW02000007">
    <property type="protein sequence ID" value="KAF2618979.1"/>
    <property type="molecule type" value="Genomic_DNA"/>
</dbReference>
<evidence type="ECO:0000313" key="1">
    <source>
        <dbReference type="EMBL" id="KAF2592012.1"/>
    </source>
</evidence>
<gene>
    <name evidence="2" type="ORF">F2Q68_00039856</name>
    <name evidence="1" type="ORF">F2Q70_00039160</name>
</gene>
<dbReference type="EMBL" id="QGKY02000190">
    <property type="protein sequence ID" value="KAF2592012.1"/>
    <property type="molecule type" value="Genomic_DNA"/>
</dbReference>
<sequence>MSRPNGIIGELIGMIYEVLDQEKVMDLNAALIKHGLTLDNHGRPLRNRLDQEMGWTNLDKQKMEWLSRHDREIGWSSRNVREMVWKLKMNIQSWKWSNKTIFINQIELRSNLFRSNLKWNEPNKELVERGIYRPKKWKDKPA</sequence>
<name>A0A8S9MNU1_BRACR</name>
<accession>A0A8S9MNU1</accession>
<dbReference type="AlphaFoldDB" id="A0A8S9MNU1"/>
<evidence type="ECO:0000313" key="3">
    <source>
        <dbReference type="Proteomes" id="UP000712281"/>
    </source>
</evidence>
<protein>
    <submittedName>
        <fullName evidence="2">Uncharacterized protein</fullName>
    </submittedName>
</protein>
<reference evidence="2" key="1">
    <citation type="submission" date="2019-12" db="EMBL/GenBank/DDBJ databases">
        <title>Genome sequencing and annotation of Brassica cretica.</title>
        <authorList>
            <person name="Studholme D.J."/>
            <person name="Sarris P.F."/>
        </authorList>
    </citation>
    <scope>NUCLEOTIDE SEQUENCE</scope>
    <source>
        <strain evidence="2">PFS-001/15</strain>
        <strain evidence="1">PFS-102/07</strain>
        <tissue evidence="2">Leaf</tissue>
    </source>
</reference>